<gene>
    <name evidence="2" type="ORF">BCR32DRAFT_264813</name>
</gene>
<feature type="transmembrane region" description="Helical" evidence="1">
    <location>
        <begin position="89"/>
        <end position="112"/>
    </location>
</feature>
<name>A0A1Y1XLS1_9FUNG</name>
<keyword evidence="1" id="KW-0472">Membrane</keyword>
<evidence type="ECO:0000313" key="2">
    <source>
        <dbReference type="EMBL" id="ORX86653.1"/>
    </source>
</evidence>
<evidence type="ECO:0008006" key="4">
    <source>
        <dbReference type="Google" id="ProtNLM"/>
    </source>
</evidence>
<keyword evidence="3" id="KW-1185">Reference proteome</keyword>
<dbReference type="AlphaFoldDB" id="A0A1Y1XLS1"/>
<evidence type="ECO:0000256" key="1">
    <source>
        <dbReference type="SAM" id="Phobius"/>
    </source>
</evidence>
<protein>
    <recommendedName>
        <fullName evidence="4">Late embryogenesis abundant protein LEA-2 subgroup domain-containing protein</fullName>
    </recommendedName>
</protein>
<dbReference type="InterPro" id="IPR036359">
    <property type="entry name" value="Thiol_cytolysin_sf"/>
</dbReference>
<dbReference type="OrthoDB" id="2156915at2759"/>
<comment type="caution">
    <text evidence="2">The sequence shown here is derived from an EMBL/GenBank/DDBJ whole genome shotgun (WGS) entry which is preliminary data.</text>
</comment>
<evidence type="ECO:0000313" key="3">
    <source>
        <dbReference type="Proteomes" id="UP000193944"/>
    </source>
</evidence>
<dbReference type="Proteomes" id="UP000193944">
    <property type="component" value="Unassembled WGS sequence"/>
</dbReference>
<organism evidence="2 3">
    <name type="scientific">Anaeromyces robustus</name>
    <dbReference type="NCBI Taxonomy" id="1754192"/>
    <lineage>
        <taxon>Eukaryota</taxon>
        <taxon>Fungi</taxon>
        <taxon>Fungi incertae sedis</taxon>
        <taxon>Chytridiomycota</taxon>
        <taxon>Chytridiomycota incertae sedis</taxon>
        <taxon>Neocallimastigomycetes</taxon>
        <taxon>Neocallimastigales</taxon>
        <taxon>Neocallimastigaceae</taxon>
        <taxon>Anaeromyces</taxon>
    </lineage>
</organism>
<dbReference type="EMBL" id="MCFG01000018">
    <property type="protein sequence ID" value="ORX86653.1"/>
    <property type="molecule type" value="Genomic_DNA"/>
</dbReference>
<proteinExistence type="predicted"/>
<dbReference type="STRING" id="1754192.A0A1Y1XLS1"/>
<reference evidence="2 3" key="1">
    <citation type="submission" date="2016-08" db="EMBL/GenBank/DDBJ databases">
        <title>A Parts List for Fungal Cellulosomes Revealed by Comparative Genomics.</title>
        <authorList>
            <consortium name="DOE Joint Genome Institute"/>
            <person name="Haitjema C.H."/>
            <person name="Gilmore S.P."/>
            <person name="Henske J.K."/>
            <person name="Solomon K.V."/>
            <person name="De Groot R."/>
            <person name="Kuo A."/>
            <person name="Mondo S.J."/>
            <person name="Salamov A.A."/>
            <person name="Labutti K."/>
            <person name="Zhao Z."/>
            <person name="Chiniquy J."/>
            <person name="Barry K."/>
            <person name="Brewer H.M."/>
            <person name="Purvine S.O."/>
            <person name="Wright A.T."/>
            <person name="Boxma B."/>
            <person name="Van Alen T."/>
            <person name="Hackstein J.H."/>
            <person name="Baker S.E."/>
            <person name="Grigoriev I.V."/>
            <person name="O'Malley M.A."/>
        </authorList>
    </citation>
    <scope>NUCLEOTIDE SEQUENCE [LARGE SCALE GENOMIC DNA]</scope>
    <source>
        <strain evidence="2 3">S4</strain>
    </source>
</reference>
<keyword evidence="1" id="KW-1133">Transmembrane helix</keyword>
<reference evidence="2 3" key="2">
    <citation type="submission" date="2016-08" db="EMBL/GenBank/DDBJ databases">
        <title>Pervasive Adenine N6-methylation of Active Genes in Fungi.</title>
        <authorList>
            <consortium name="DOE Joint Genome Institute"/>
            <person name="Mondo S.J."/>
            <person name="Dannebaum R.O."/>
            <person name="Kuo R.C."/>
            <person name="Labutti K."/>
            <person name="Haridas S."/>
            <person name="Kuo A."/>
            <person name="Salamov A."/>
            <person name="Ahrendt S.R."/>
            <person name="Lipzen A."/>
            <person name="Sullivan W."/>
            <person name="Andreopoulos W.B."/>
            <person name="Clum A."/>
            <person name="Lindquist E."/>
            <person name="Daum C."/>
            <person name="Ramamoorthy G.K."/>
            <person name="Gryganskyi A."/>
            <person name="Culley D."/>
            <person name="Magnuson J.K."/>
            <person name="James T.Y."/>
            <person name="O'Malley M.A."/>
            <person name="Stajich J.E."/>
            <person name="Spatafora J.W."/>
            <person name="Visel A."/>
            <person name="Grigoriev I.V."/>
        </authorList>
    </citation>
    <scope>NUCLEOTIDE SEQUENCE [LARGE SCALE GENOMIC DNA]</scope>
    <source>
        <strain evidence="2 3">S4</strain>
    </source>
</reference>
<accession>A0A1Y1XLS1</accession>
<keyword evidence="1" id="KW-0812">Transmembrane</keyword>
<sequence length="292" mass="34030">MDMREGEYYQMLMNQYMNNNQQAQELINRIDNDVDLSNATLAPENENENVKNSKKQENVNVIESGEIVIPKKKKTDLSYYCCACCSCCNWISCIFITILLLGILGLMGFLIYPRTATIAVKNVQIQDINDVVRTLQSYNNYHNRIQTYMNYKNLDLTFDFTISLEINSTNYYKYNFTDVDIDLYYPGTRNTPKFQIAKAKKDYIVINEDAVSKVNIPFKASISFNDLLEKGHFYNVFSSCTWDAEIRGLIQVFGIKTNWISLHKTKRFTKTCVVENILTELQRLKRLNKLYV</sequence>
<dbReference type="SUPFAM" id="SSF56978">
    <property type="entry name" value="Perfringolysin"/>
    <property type="match status" value="1"/>
</dbReference>